<dbReference type="PANTHER" id="PTHR21015:SF22">
    <property type="entry name" value="GLYCOSYLTRANSFERASE"/>
    <property type="match status" value="1"/>
</dbReference>
<keyword evidence="14" id="KW-1185">Reference proteome</keyword>
<protein>
    <recommendedName>
        <fullName evidence="10">UDP-N-acetylglucosamine--N-acetylmuramyl-(pentapeptide) pyrophosphoryl-undecaprenol N-acetylglucosamine transferase</fullName>
        <ecNumber evidence="10">2.4.1.227</ecNumber>
    </recommendedName>
    <alternativeName>
        <fullName evidence="10">Undecaprenyl-PP-MurNAc-pentapeptide-UDPGlcNAc GlcNAc transferase</fullName>
    </alternativeName>
</protein>
<evidence type="ECO:0000256" key="9">
    <source>
        <dbReference type="ARBA" id="ARBA00023316"/>
    </source>
</evidence>
<sequence length="381" mass="41804">MSDISFFFAGGGTGGHIYPALAVAEQIVEHRPDARIHFLCSTRAVDARILDGTTFPYTALPATGLYFDPRRFVAFCRTFRQSYRLARHLIADSPRPVIIGAGGFVAAPVCMAGHRLGVPVVLVNVDLLPGRANRLSARWADEIFVQFEESTRTFGARRATVTAIGCPLRKGFAQPDRRRAIEALDLDADKKTLLITGASSGATRINEAICMLLAKLDAFAETWQIVHLTGLDHHEQVASRYEGVRIRHKVVSYYDQMPDLLATADLLVGRSGAVSVAEYAVAGAPSICMPYPHHKDRHQYRNAGKLVEVGAAVIVDDVSDPDDRADWLWEELQPLMADDAVRRQMADACKLIARPHAAADIAQRLIRLAERASGLGWERGA</sequence>
<comment type="subcellular location">
    <subcellularLocation>
        <location evidence="10">Cell membrane</location>
        <topology evidence="10">Peripheral membrane protein</topology>
        <orientation evidence="10">Cytoplasmic side</orientation>
    </subcellularLocation>
</comment>
<comment type="pathway">
    <text evidence="10">Cell wall biogenesis; peptidoglycan biosynthesis.</text>
</comment>
<feature type="domain" description="Glycosyl transferase family 28 C-terminal" evidence="12">
    <location>
        <begin position="192"/>
        <end position="361"/>
    </location>
</feature>
<comment type="catalytic activity">
    <reaction evidence="10">
        <text>di-trans,octa-cis-undecaprenyl diphospho-N-acetyl-alpha-D-muramoyl-L-alanyl-D-glutamyl-meso-2,6-diaminopimeloyl-D-alanyl-D-alanine + UDP-N-acetyl-alpha-D-glucosamine = di-trans,octa-cis-undecaprenyl diphospho-[N-acetyl-alpha-D-glucosaminyl-(1-&gt;4)]-N-acetyl-alpha-D-muramoyl-L-alanyl-D-glutamyl-meso-2,6-diaminopimeloyl-D-alanyl-D-alanine + UDP + H(+)</text>
        <dbReference type="Rhea" id="RHEA:31227"/>
        <dbReference type="ChEBI" id="CHEBI:15378"/>
        <dbReference type="ChEBI" id="CHEBI:57705"/>
        <dbReference type="ChEBI" id="CHEBI:58223"/>
        <dbReference type="ChEBI" id="CHEBI:61387"/>
        <dbReference type="ChEBI" id="CHEBI:61388"/>
        <dbReference type="EC" id="2.4.1.227"/>
    </reaction>
</comment>
<keyword evidence="6 10" id="KW-0573">Peptidoglycan synthesis</keyword>
<evidence type="ECO:0000256" key="1">
    <source>
        <dbReference type="ARBA" id="ARBA00022475"/>
    </source>
</evidence>
<dbReference type="EMBL" id="JASCXX010000013">
    <property type="protein sequence ID" value="MDI6449799.1"/>
    <property type="molecule type" value="Genomic_DNA"/>
</dbReference>
<evidence type="ECO:0000256" key="6">
    <source>
        <dbReference type="ARBA" id="ARBA00022984"/>
    </source>
</evidence>
<evidence type="ECO:0000256" key="5">
    <source>
        <dbReference type="ARBA" id="ARBA00022960"/>
    </source>
</evidence>
<evidence type="ECO:0000259" key="12">
    <source>
        <dbReference type="Pfam" id="PF04101"/>
    </source>
</evidence>
<evidence type="ECO:0000256" key="3">
    <source>
        <dbReference type="ARBA" id="ARBA00022676"/>
    </source>
</evidence>
<reference evidence="13" key="1">
    <citation type="submission" date="2023-05" db="EMBL/GenBank/DDBJ databases">
        <title>Anaerotaeda fermentans gen. nov., sp. nov., a novel anaerobic planctomycete of the new family within the order Sedimentisphaerales isolated from Taman Peninsula, Russia.</title>
        <authorList>
            <person name="Khomyakova M.A."/>
            <person name="Merkel A.Y."/>
            <person name="Slobodkin A.I."/>
        </authorList>
    </citation>
    <scope>NUCLEOTIDE SEQUENCE</scope>
    <source>
        <strain evidence="13">M17dextr</strain>
    </source>
</reference>
<evidence type="ECO:0000256" key="10">
    <source>
        <dbReference type="HAMAP-Rule" id="MF_00033"/>
    </source>
</evidence>
<feature type="binding site" evidence="10">
    <location>
        <begin position="13"/>
        <end position="15"/>
    </location>
    <ligand>
        <name>UDP-N-acetyl-alpha-D-glucosamine</name>
        <dbReference type="ChEBI" id="CHEBI:57705"/>
    </ligand>
</feature>
<comment type="function">
    <text evidence="10">Cell wall formation. Catalyzes the transfer of a GlcNAc subunit on undecaprenyl-pyrophosphoryl-MurNAc-pentapeptide (lipid intermediate I) to form undecaprenyl-pyrophosphoryl-MurNAc-(pentapeptide)GlcNAc (lipid intermediate II).</text>
</comment>
<keyword evidence="9 10" id="KW-0961">Cell wall biogenesis/degradation</keyword>
<feature type="domain" description="Glycosyltransferase family 28 N-terminal" evidence="11">
    <location>
        <begin position="7"/>
        <end position="144"/>
    </location>
</feature>
<dbReference type="InterPro" id="IPR004276">
    <property type="entry name" value="GlycoTrans_28_N"/>
</dbReference>
<gene>
    <name evidence="10" type="primary">murG</name>
    <name evidence="13" type="ORF">QJ522_12140</name>
</gene>
<keyword evidence="4 10" id="KW-0808">Transferase</keyword>
<dbReference type="GO" id="GO:0005886">
    <property type="term" value="C:plasma membrane"/>
    <property type="evidence" value="ECO:0007669"/>
    <property type="project" value="UniProtKB-SubCell"/>
</dbReference>
<evidence type="ECO:0000256" key="8">
    <source>
        <dbReference type="ARBA" id="ARBA00023306"/>
    </source>
</evidence>
<comment type="caution">
    <text evidence="10">Lacks conserved residue(s) required for the propagation of feature annotation.</text>
</comment>
<keyword evidence="2 10" id="KW-0132">Cell division</keyword>
<feature type="binding site" evidence="10">
    <location>
        <position position="169"/>
    </location>
    <ligand>
        <name>UDP-N-acetyl-alpha-D-glucosamine</name>
        <dbReference type="ChEBI" id="CHEBI:57705"/>
    </ligand>
</feature>
<dbReference type="HAMAP" id="MF_00033">
    <property type="entry name" value="MurG"/>
    <property type="match status" value="1"/>
</dbReference>
<keyword evidence="7 10" id="KW-0472">Membrane</keyword>
<dbReference type="GO" id="GO:0009252">
    <property type="term" value="P:peptidoglycan biosynthetic process"/>
    <property type="evidence" value="ECO:0007669"/>
    <property type="project" value="UniProtKB-UniRule"/>
</dbReference>
<feature type="binding site" evidence="10">
    <location>
        <position position="299"/>
    </location>
    <ligand>
        <name>UDP-N-acetyl-alpha-D-glucosamine</name>
        <dbReference type="ChEBI" id="CHEBI:57705"/>
    </ligand>
</feature>
<evidence type="ECO:0000256" key="2">
    <source>
        <dbReference type="ARBA" id="ARBA00022618"/>
    </source>
</evidence>
<keyword evidence="8 10" id="KW-0131">Cell cycle</keyword>
<evidence type="ECO:0000313" key="14">
    <source>
        <dbReference type="Proteomes" id="UP001431776"/>
    </source>
</evidence>
<keyword evidence="3 10" id="KW-0328">Glycosyltransferase</keyword>
<keyword evidence="1 10" id="KW-1003">Cell membrane</keyword>
<evidence type="ECO:0000259" key="11">
    <source>
        <dbReference type="Pfam" id="PF03033"/>
    </source>
</evidence>
<dbReference type="GO" id="GO:0071555">
    <property type="term" value="P:cell wall organization"/>
    <property type="evidence" value="ECO:0007669"/>
    <property type="project" value="UniProtKB-KW"/>
</dbReference>
<evidence type="ECO:0000256" key="7">
    <source>
        <dbReference type="ARBA" id="ARBA00023136"/>
    </source>
</evidence>
<dbReference type="RefSeq" id="WP_349245207.1">
    <property type="nucleotide sequence ID" value="NZ_JASCXX010000013.1"/>
</dbReference>
<dbReference type="Gene3D" id="3.40.50.2000">
    <property type="entry name" value="Glycogen Phosphorylase B"/>
    <property type="match status" value="2"/>
</dbReference>
<organism evidence="13 14">
    <name type="scientific">Anaerobaca lacustris</name>
    <dbReference type="NCBI Taxonomy" id="3044600"/>
    <lineage>
        <taxon>Bacteria</taxon>
        <taxon>Pseudomonadati</taxon>
        <taxon>Planctomycetota</taxon>
        <taxon>Phycisphaerae</taxon>
        <taxon>Sedimentisphaerales</taxon>
        <taxon>Anaerobacaceae</taxon>
        <taxon>Anaerobaca</taxon>
    </lineage>
</organism>
<evidence type="ECO:0000256" key="4">
    <source>
        <dbReference type="ARBA" id="ARBA00022679"/>
    </source>
</evidence>
<dbReference type="InterPro" id="IPR007235">
    <property type="entry name" value="Glyco_trans_28_C"/>
</dbReference>
<feature type="binding site" evidence="10">
    <location>
        <position position="199"/>
    </location>
    <ligand>
        <name>UDP-N-acetyl-alpha-D-glucosamine</name>
        <dbReference type="ChEBI" id="CHEBI:57705"/>
    </ligand>
</feature>
<dbReference type="GO" id="GO:0051301">
    <property type="term" value="P:cell division"/>
    <property type="evidence" value="ECO:0007669"/>
    <property type="project" value="UniProtKB-KW"/>
</dbReference>
<accession>A0AAW6U299</accession>
<comment type="caution">
    <text evidence="13">The sequence shown here is derived from an EMBL/GenBank/DDBJ whole genome shotgun (WGS) entry which is preliminary data.</text>
</comment>
<dbReference type="Pfam" id="PF04101">
    <property type="entry name" value="Glyco_tran_28_C"/>
    <property type="match status" value="1"/>
</dbReference>
<dbReference type="AlphaFoldDB" id="A0AAW6U299"/>
<dbReference type="EC" id="2.4.1.227" evidence="10"/>
<dbReference type="PANTHER" id="PTHR21015">
    <property type="entry name" value="UDP-N-ACETYLGLUCOSAMINE--N-ACETYLMURAMYL-(PENTAPEPTIDE) PYROPHOSPHORYL-UNDECAPRENOL N-ACETYLGLUCOSAMINE TRANSFERASE 1"/>
    <property type="match status" value="1"/>
</dbReference>
<keyword evidence="5 10" id="KW-0133">Cell shape</keyword>
<proteinExistence type="inferred from homology"/>
<dbReference type="SUPFAM" id="SSF53756">
    <property type="entry name" value="UDP-Glycosyltransferase/glycogen phosphorylase"/>
    <property type="match status" value="1"/>
</dbReference>
<evidence type="ECO:0000313" key="13">
    <source>
        <dbReference type="EMBL" id="MDI6449799.1"/>
    </source>
</evidence>
<comment type="similarity">
    <text evidence="10">Belongs to the glycosyltransferase 28 family. MurG subfamily.</text>
</comment>
<dbReference type="InterPro" id="IPR006009">
    <property type="entry name" value="GlcNAc_MurG"/>
</dbReference>
<dbReference type="CDD" id="cd03785">
    <property type="entry name" value="GT28_MurG"/>
    <property type="match status" value="1"/>
</dbReference>
<dbReference type="GO" id="GO:0005975">
    <property type="term" value="P:carbohydrate metabolic process"/>
    <property type="evidence" value="ECO:0007669"/>
    <property type="project" value="InterPro"/>
</dbReference>
<dbReference type="GO" id="GO:0008360">
    <property type="term" value="P:regulation of cell shape"/>
    <property type="evidence" value="ECO:0007669"/>
    <property type="project" value="UniProtKB-KW"/>
</dbReference>
<dbReference type="Proteomes" id="UP001431776">
    <property type="component" value="Unassembled WGS sequence"/>
</dbReference>
<dbReference type="Pfam" id="PF03033">
    <property type="entry name" value="Glyco_transf_28"/>
    <property type="match status" value="1"/>
</dbReference>
<name>A0AAW6U299_9BACT</name>
<dbReference type="GO" id="GO:0050511">
    <property type="term" value="F:undecaprenyldiphospho-muramoylpentapeptide beta-N-acetylglucosaminyltransferase activity"/>
    <property type="evidence" value="ECO:0007669"/>
    <property type="project" value="UniProtKB-UniRule"/>
</dbReference>